<dbReference type="InterPro" id="IPR003838">
    <property type="entry name" value="ABC3_permease_C"/>
</dbReference>
<evidence type="ECO:0000256" key="6">
    <source>
        <dbReference type="ARBA" id="ARBA00038076"/>
    </source>
</evidence>
<feature type="domain" description="MacB-like periplasmic core" evidence="9">
    <location>
        <begin position="507"/>
        <end position="708"/>
    </location>
</feature>
<feature type="transmembrane region" description="Helical" evidence="7">
    <location>
        <begin position="356"/>
        <end position="382"/>
    </location>
</feature>
<feature type="transmembrane region" description="Helical" evidence="7">
    <location>
        <begin position="752"/>
        <end position="776"/>
    </location>
</feature>
<dbReference type="InterPro" id="IPR050250">
    <property type="entry name" value="Macrolide_Exporter_MacB"/>
</dbReference>
<organism evidence="10 11">
    <name type="scientific">Paludibaculum fermentans</name>
    <dbReference type="NCBI Taxonomy" id="1473598"/>
    <lineage>
        <taxon>Bacteria</taxon>
        <taxon>Pseudomonadati</taxon>
        <taxon>Acidobacteriota</taxon>
        <taxon>Terriglobia</taxon>
        <taxon>Bryobacterales</taxon>
        <taxon>Bryobacteraceae</taxon>
        <taxon>Paludibaculum</taxon>
    </lineage>
</organism>
<comment type="similarity">
    <text evidence="6">Belongs to the ABC-4 integral membrane protein family.</text>
</comment>
<evidence type="ECO:0000256" key="1">
    <source>
        <dbReference type="ARBA" id="ARBA00004651"/>
    </source>
</evidence>
<comment type="subcellular location">
    <subcellularLocation>
        <location evidence="1">Cell membrane</location>
        <topology evidence="1">Multi-pass membrane protein</topology>
    </subcellularLocation>
</comment>
<dbReference type="InterPro" id="IPR025857">
    <property type="entry name" value="MacB_PCD"/>
</dbReference>
<keyword evidence="4 7" id="KW-1133">Transmembrane helix</keyword>
<dbReference type="Pfam" id="PF02687">
    <property type="entry name" value="FtsX"/>
    <property type="match status" value="2"/>
</dbReference>
<evidence type="ECO:0000313" key="11">
    <source>
        <dbReference type="Proteomes" id="UP000593892"/>
    </source>
</evidence>
<feature type="transmembrane region" description="Helical" evidence="7">
    <location>
        <begin position="811"/>
        <end position="827"/>
    </location>
</feature>
<feature type="transmembrane region" description="Helical" evidence="7">
    <location>
        <begin position="403"/>
        <end position="434"/>
    </location>
</feature>
<dbReference type="Proteomes" id="UP000593892">
    <property type="component" value="Chromosome"/>
</dbReference>
<keyword evidence="11" id="KW-1185">Reference proteome</keyword>
<keyword evidence="3 7" id="KW-0812">Transmembrane</keyword>
<feature type="domain" description="ABC3 transporter permease C-terminal" evidence="8">
    <location>
        <begin position="759"/>
        <end position="861"/>
    </location>
</feature>
<sequence>MSFWLRLSNVFRGERLNREIDEELEAHVADAVAEGRNEAEARRALGAALRLREESRDLRLLPWLDSLRADAVLGWRQIRKRKVASAAAILSLGLAIGSCTAAFRIIDALLLRPLPVERPGELYALTRTGFGFDGKFDVSYAWAYPSFQLMSKAVRGQAELLALGYVERVDLTYSTDGEMEKANIQYVSGRMFPSYGLRPAVGRLFSGNEDNMAQPQPFAVLSYDYWSRRFGRDRGVVGRQLRIGEKVYEIVGVCGESFTGTEPGRVTGVFLPATMYAGAREEGWTWLRTMVRIPPGQALGPIRDRLAASSRAFEENRAKGFEGITRANIQRYLDRTVGLQPAWAGLSNLQLEYRRALGAMAVLVLLVLLIACANVANLMTAQAASRAREMALRVSIGAGRGRLVQLVLVESGLIAVLAALTGGAFATWAAPFVVGRINRADNPARLDMPADWRVMAFAFALTLLVTGLFGLAPALRASGVKPAAVLKGGSDPHSRRRLIHGLIALQVTFCFVVLFVSGLFVETFRLLSERPTGFAAERLLVVYATPKQPQPPAVWDELARQLRTVPGIDAVASSAWPLLDGMAWNNFVSVHGGPPSSELAYFLAVSPGWMETMKIAFLEGSDFRPDAASPGTAIVNETFVKTFLPGERALGQTFLKFRDRFQIAGIVRDTPYKGLRGPVLPLVFVPQHELDKDGQLMPIRQMAFLVRTQSDRPFALAGSLRSEMRRLRPDFRVTNIRTQQELIEGQTLRERLLALLAVFFTVVALLLAGVGLYGVLDYSVLQRRREIGIRMAIGAQAADIGRLVTSVSSRMLLAGSAAGIVLGLISSRTMESLFYGVKATDPRMLLLPWLVIAGTSIIAAVPAVIRAVRTDPVTSLRME</sequence>
<evidence type="ECO:0000313" key="10">
    <source>
        <dbReference type="EMBL" id="QOY89955.1"/>
    </source>
</evidence>
<accession>A0A7S7NUG0</accession>
<feature type="transmembrane region" description="Helical" evidence="7">
    <location>
        <begin position="454"/>
        <end position="477"/>
    </location>
</feature>
<dbReference type="AlphaFoldDB" id="A0A7S7NUG0"/>
<feature type="transmembrane region" description="Helical" evidence="7">
    <location>
        <begin position="847"/>
        <end position="868"/>
    </location>
</feature>
<keyword evidence="5 7" id="KW-0472">Membrane</keyword>
<dbReference type="PANTHER" id="PTHR30572:SF4">
    <property type="entry name" value="ABC TRANSPORTER PERMEASE YTRF"/>
    <property type="match status" value="1"/>
</dbReference>
<dbReference type="PANTHER" id="PTHR30572">
    <property type="entry name" value="MEMBRANE COMPONENT OF TRANSPORTER-RELATED"/>
    <property type="match status" value="1"/>
</dbReference>
<dbReference type="KEGG" id="pfer:IRI77_08365"/>
<evidence type="ECO:0000256" key="3">
    <source>
        <dbReference type="ARBA" id="ARBA00022692"/>
    </source>
</evidence>
<dbReference type="Pfam" id="PF12704">
    <property type="entry name" value="MacB_PCD"/>
    <property type="match status" value="2"/>
</dbReference>
<evidence type="ECO:0000259" key="9">
    <source>
        <dbReference type="Pfam" id="PF12704"/>
    </source>
</evidence>
<protein>
    <submittedName>
        <fullName evidence="10">ABC transporter permease</fullName>
    </submittedName>
</protein>
<name>A0A7S7NUG0_PALFE</name>
<gene>
    <name evidence="10" type="ORF">IRI77_08365</name>
</gene>
<feature type="domain" description="MacB-like periplasmic core" evidence="9">
    <location>
        <begin position="85"/>
        <end position="307"/>
    </location>
</feature>
<dbReference type="InterPro" id="IPR017800">
    <property type="entry name" value="ADOP"/>
</dbReference>
<reference evidence="10 11" key="1">
    <citation type="submission" date="2020-10" db="EMBL/GenBank/DDBJ databases">
        <title>Complete genome sequence of Paludibaculum fermentans P105T, a facultatively anaerobic acidobacterium capable of dissimilatory Fe(III) reduction.</title>
        <authorList>
            <person name="Dedysh S.N."/>
            <person name="Beletsky A.V."/>
            <person name="Kulichevskaya I.S."/>
            <person name="Mardanov A.V."/>
            <person name="Ravin N.V."/>
        </authorList>
    </citation>
    <scope>NUCLEOTIDE SEQUENCE [LARGE SCALE GENOMIC DNA]</scope>
    <source>
        <strain evidence="10 11">P105</strain>
    </source>
</reference>
<dbReference type="GO" id="GO:0022857">
    <property type="term" value="F:transmembrane transporter activity"/>
    <property type="evidence" value="ECO:0007669"/>
    <property type="project" value="TreeGrafter"/>
</dbReference>
<evidence type="ECO:0000256" key="4">
    <source>
        <dbReference type="ARBA" id="ARBA00022989"/>
    </source>
</evidence>
<feature type="transmembrane region" description="Helical" evidence="7">
    <location>
        <begin position="83"/>
        <end position="106"/>
    </location>
</feature>
<evidence type="ECO:0000256" key="7">
    <source>
        <dbReference type="SAM" id="Phobius"/>
    </source>
</evidence>
<dbReference type="RefSeq" id="WP_194451618.1">
    <property type="nucleotide sequence ID" value="NZ_CP063849.1"/>
</dbReference>
<feature type="domain" description="ABC3 transporter permease C-terminal" evidence="8">
    <location>
        <begin position="362"/>
        <end position="480"/>
    </location>
</feature>
<proteinExistence type="inferred from homology"/>
<feature type="transmembrane region" description="Helical" evidence="7">
    <location>
        <begin position="498"/>
        <end position="521"/>
    </location>
</feature>
<dbReference type="NCBIfam" id="TIGR03434">
    <property type="entry name" value="ADOP"/>
    <property type="match status" value="1"/>
</dbReference>
<evidence type="ECO:0000256" key="2">
    <source>
        <dbReference type="ARBA" id="ARBA00022475"/>
    </source>
</evidence>
<evidence type="ECO:0000256" key="5">
    <source>
        <dbReference type="ARBA" id="ARBA00023136"/>
    </source>
</evidence>
<dbReference type="GO" id="GO:0005886">
    <property type="term" value="C:plasma membrane"/>
    <property type="evidence" value="ECO:0007669"/>
    <property type="project" value="UniProtKB-SubCell"/>
</dbReference>
<dbReference type="EMBL" id="CP063849">
    <property type="protein sequence ID" value="QOY89955.1"/>
    <property type="molecule type" value="Genomic_DNA"/>
</dbReference>
<keyword evidence="2" id="KW-1003">Cell membrane</keyword>
<evidence type="ECO:0000259" key="8">
    <source>
        <dbReference type="Pfam" id="PF02687"/>
    </source>
</evidence>